<dbReference type="RefSeq" id="WP_169456108.1">
    <property type="nucleotide sequence ID" value="NZ_CP051774.1"/>
</dbReference>
<feature type="signal peptide" evidence="1">
    <location>
        <begin position="1"/>
        <end position="23"/>
    </location>
</feature>
<accession>A0A858RLH4</accession>
<sequence>MKALLVVSLSAALLMVSVLLSPASSKEESDRFSRRRLNDGIAVDAPDAWRWIRDGIHIDNVKRLMGEPKNVEPRLSQDRNSLQTITYESDVKGAEHWLSFYNDGLLCSCSWYQGIPAASGVAAPVPAIEDGLVVNGPRIVPIKWKGEAERGFQVEVEIQHPDGKWASSRTYFTSNHAVAHLHTGDNPGRWRVRALAAEGAGVWSPQVGFVCGRE</sequence>
<protein>
    <submittedName>
        <fullName evidence="2">Uncharacterized protein</fullName>
    </submittedName>
</protein>
<dbReference type="AlphaFoldDB" id="A0A858RLH4"/>
<dbReference type="KEGG" id="luo:HHL09_18480"/>
<reference evidence="2 3" key="1">
    <citation type="submission" date="2020-04" db="EMBL/GenBank/DDBJ databases">
        <title>Luteolibacter sp. G-1-1-1 isolated from soil.</title>
        <authorList>
            <person name="Dahal R.H."/>
        </authorList>
    </citation>
    <scope>NUCLEOTIDE SEQUENCE [LARGE SCALE GENOMIC DNA]</scope>
    <source>
        <strain evidence="2 3">G-1-1-1</strain>
    </source>
</reference>
<keyword evidence="3" id="KW-1185">Reference proteome</keyword>
<keyword evidence="1" id="KW-0732">Signal</keyword>
<evidence type="ECO:0000256" key="1">
    <source>
        <dbReference type="SAM" id="SignalP"/>
    </source>
</evidence>
<feature type="chain" id="PRO_5032817934" evidence="1">
    <location>
        <begin position="24"/>
        <end position="214"/>
    </location>
</feature>
<dbReference type="Proteomes" id="UP000501812">
    <property type="component" value="Chromosome"/>
</dbReference>
<evidence type="ECO:0000313" key="3">
    <source>
        <dbReference type="Proteomes" id="UP000501812"/>
    </source>
</evidence>
<organism evidence="2 3">
    <name type="scientific">Luteolibacter luteus</name>
    <dbReference type="NCBI Taxonomy" id="2728835"/>
    <lineage>
        <taxon>Bacteria</taxon>
        <taxon>Pseudomonadati</taxon>
        <taxon>Verrucomicrobiota</taxon>
        <taxon>Verrucomicrobiia</taxon>
        <taxon>Verrucomicrobiales</taxon>
        <taxon>Verrucomicrobiaceae</taxon>
        <taxon>Luteolibacter</taxon>
    </lineage>
</organism>
<gene>
    <name evidence="2" type="ORF">HHL09_18480</name>
</gene>
<evidence type="ECO:0000313" key="2">
    <source>
        <dbReference type="EMBL" id="QJE97682.1"/>
    </source>
</evidence>
<dbReference type="EMBL" id="CP051774">
    <property type="protein sequence ID" value="QJE97682.1"/>
    <property type="molecule type" value="Genomic_DNA"/>
</dbReference>
<name>A0A858RLH4_9BACT</name>
<proteinExistence type="predicted"/>